<evidence type="ECO:0000256" key="3">
    <source>
        <dbReference type="ARBA" id="ARBA00022723"/>
    </source>
</evidence>
<keyword evidence="5 6" id="KW-0408">Iron</keyword>
<feature type="signal peptide" evidence="8">
    <location>
        <begin position="1"/>
        <end position="30"/>
    </location>
</feature>
<accession>A0AAD3SK99</accession>
<evidence type="ECO:0000256" key="7">
    <source>
        <dbReference type="RuleBase" id="RU000461"/>
    </source>
</evidence>
<gene>
    <name evidence="9" type="ORF">Nepgr_014864</name>
</gene>
<dbReference type="Gene3D" id="1.10.630.10">
    <property type="entry name" value="Cytochrome P450"/>
    <property type="match status" value="1"/>
</dbReference>
<evidence type="ECO:0000256" key="2">
    <source>
        <dbReference type="ARBA" id="ARBA00010617"/>
    </source>
</evidence>
<evidence type="ECO:0008006" key="11">
    <source>
        <dbReference type="Google" id="ProtNLM"/>
    </source>
</evidence>
<feature type="chain" id="PRO_5042053261" description="Cytochrome P450" evidence="8">
    <location>
        <begin position="31"/>
        <end position="530"/>
    </location>
</feature>
<keyword evidence="4 7" id="KW-0560">Oxidoreductase</keyword>
<evidence type="ECO:0000313" key="10">
    <source>
        <dbReference type="Proteomes" id="UP001279734"/>
    </source>
</evidence>
<dbReference type="EMBL" id="BSYO01000012">
    <property type="protein sequence ID" value="GMH13023.1"/>
    <property type="molecule type" value="Genomic_DNA"/>
</dbReference>
<comment type="similarity">
    <text evidence="2 7">Belongs to the cytochrome P450 family.</text>
</comment>
<dbReference type="PRINTS" id="PR00385">
    <property type="entry name" value="P450"/>
</dbReference>
<dbReference type="Proteomes" id="UP001279734">
    <property type="component" value="Unassembled WGS sequence"/>
</dbReference>
<feature type="binding site" description="axial binding residue" evidence="6">
    <location>
        <position position="464"/>
    </location>
    <ligand>
        <name>heme</name>
        <dbReference type="ChEBI" id="CHEBI:30413"/>
    </ligand>
    <ligandPart>
        <name>Fe</name>
        <dbReference type="ChEBI" id="CHEBI:18248"/>
    </ligandPart>
</feature>
<dbReference type="CDD" id="cd11064">
    <property type="entry name" value="CYP86A"/>
    <property type="match status" value="1"/>
</dbReference>
<keyword evidence="3 6" id="KW-0479">Metal-binding</keyword>
<evidence type="ECO:0000256" key="8">
    <source>
        <dbReference type="SAM" id="SignalP"/>
    </source>
</evidence>
<dbReference type="InterPro" id="IPR002401">
    <property type="entry name" value="Cyt_P450_E_grp-I"/>
</dbReference>
<evidence type="ECO:0000256" key="6">
    <source>
        <dbReference type="PIRSR" id="PIRSR602401-1"/>
    </source>
</evidence>
<dbReference type="Pfam" id="PF00067">
    <property type="entry name" value="p450"/>
    <property type="match status" value="1"/>
</dbReference>
<dbReference type="GO" id="GO:0016705">
    <property type="term" value="F:oxidoreductase activity, acting on paired donors, with incorporation or reduction of molecular oxygen"/>
    <property type="evidence" value="ECO:0007669"/>
    <property type="project" value="InterPro"/>
</dbReference>
<dbReference type="GO" id="GO:0020037">
    <property type="term" value="F:heme binding"/>
    <property type="evidence" value="ECO:0007669"/>
    <property type="project" value="InterPro"/>
</dbReference>
<dbReference type="InterPro" id="IPR017972">
    <property type="entry name" value="Cyt_P450_CS"/>
</dbReference>
<evidence type="ECO:0000256" key="1">
    <source>
        <dbReference type="ARBA" id="ARBA00001971"/>
    </source>
</evidence>
<dbReference type="PANTHER" id="PTHR24296">
    <property type="entry name" value="CYTOCHROME P450"/>
    <property type="match status" value="1"/>
</dbReference>
<reference evidence="9" key="1">
    <citation type="submission" date="2023-05" db="EMBL/GenBank/DDBJ databases">
        <title>Nepenthes gracilis genome sequencing.</title>
        <authorList>
            <person name="Fukushima K."/>
        </authorList>
    </citation>
    <scope>NUCLEOTIDE SEQUENCE</scope>
    <source>
        <strain evidence="9">SING2019-196</strain>
    </source>
</reference>
<organism evidence="9 10">
    <name type="scientific">Nepenthes gracilis</name>
    <name type="common">Slender pitcher plant</name>
    <dbReference type="NCBI Taxonomy" id="150966"/>
    <lineage>
        <taxon>Eukaryota</taxon>
        <taxon>Viridiplantae</taxon>
        <taxon>Streptophyta</taxon>
        <taxon>Embryophyta</taxon>
        <taxon>Tracheophyta</taxon>
        <taxon>Spermatophyta</taxon>
        <taxon>Magnoliopsida</taxon>
        <taxon>eudicotyledons</taxon>
        <taxon>Gunneridae</taxon>
        <taxon>Pentapetalae</taxon>
        <taxon>Caryophyllales</taxon>
        <taxon>Nepenthaceae</taxon>
        <taxon>Nepenthes</taxon>
    </lineage>
</organism>
<proteinExistence type="inferred from homology"/>
<evidence type="ECO:0000313" key="9">
    <source>
        <dbReference type="EMBL" id="GMH13023.1"/>
    </source>
</evidence>
<dbReference type="PRINTS" id="PR00463">
    <property type="entry name" value="EP450I"/>
</dbReference>
<dbReference type="GO" id="GO:0006629">
    <property type="term" value="P:lipid metabolic process"/>
    <property type="evidence" value="ECO:0007669"/>
    <property type="project" value="UniProtKB-ARBA"/>
</dbReference>
<keyword evidence="8" id="KW-0732">Signal</keyword>
<dbReference type="PROSITE" id="PS00086">
    <property type="entry name" value="CYTOCHROME_P450"/>
    <property type="match status" value="1"/>
</dbReference>
<dbReference type="GO" id="GO:0004497">
    <property type="term" value="F:monooxygenase activity"/>
    <property type="evidence" value="ECO:0007669"/>
    <property type="project" value="UniProtKB-KW"/>
</dbReference>
<keyword evidence="7" id="KW-0503">Monooxygenase</keyword>
<name>A0AAD3SK99_NEPGR</name>
<dbReference type="InterPro" id="IPR036396">
    <property type="entry name" value="Cyt_P450_sf"/>
</dbReference>
<sequence>MMPELNPFSLISIFIFVLSLVSLFFSFSSSHPRPKTPCPRSYPIIGNLIGLLRNHHRFYDYVTDQFSDARSLTIQVNGFIGLYHIVATVDPANLEHLLKSNFHNYVKGSRFNDNLFDLLGFGIFNADSELWSVQRKIASHEFNTKSLKSFISHIVQSEISNRLIPYLKYACEEEETLDLQTVFQKFAFDNICNLAFGVDPACLDLNNLTNSSRCSTELSFVRAFDDAAEICASRLMSPIPFIWKVKRFLNVGSEKRLKDAIGVIDDYAMEIIRSKEEKLDTGNSDDKKDLLSRFMCSNFQIDFNSPEARRKFYRDIVVSFMLAGKDSTSSALTWFFWLIAGHPQCERLIYDEIARVMTTETVNYDGLKSFDYLHAALTESMRLFPPVPMNSRITVRDDVLPDGTQVKKGWFADYSAYAMGRMESVWGPDCRIFKPERWLDGGDGAYQPFDQFKFPVFHCGPRICLGKEMAYVQMKSVAAALIYNFEIVAVDGGGTPEKMWNPPYNVSLLLRMKGGLHVKLKRRQRKRNGG</sequence>
<dbReference type="SUPFAM" id="SSF48264">
    <property type="entry name" value="Cytochrome P450"/>
    <property type="match status" value="1"/>
</dbReference>
<dbReference type="GO" id="GO:0005506">
    <property type="term" value="F:iron ion binding"/>
    <property type="evidence" value="ECO:0007669"/>
    <property type="project" value="InterPro"/>
</dbReference>
<comment type="caution">
    <text evidence="9">The sequence shown here is derived from an EMBL/GenBank/DDBJ whole genome shotgun (WGS) entry which is preliminary data.</text>
</comment>
<dbReference type="AlphaFoldDB" id="A0AAD3SK99"/>
<protein>
    <recommendedName>
        <fullName evidence="11">Cytochrome P450</fullName>
    </recommendedName>
</protein>
<dbReference type="InterPro" id="IPR001128">
    <property type="entry name" value="Cyt_P450"/>
</dbReference>
<comment type="cofactor">
    <cofactor evidence="1 6">
        <name>heme</name>
        <dbReference type="ChEBI" id="CHEBI:30413"/>
    </cofactor>
</comment>
<evidence type="ECO:0000256" key="5">
    <source>
        <dbReference type="ARBA" id="ARBA00023004"/>
    </source>
</evidence>
<keyword evidence="6 7" id="KW-0349">Heme</keyword>
<keyword evidence="10" id="KW-1185">Reference proteome</keyword>
<evidence type="ECO:0000256" key="4">
    <source>
        <dbReference type="ARBA" id="ARBA00023002"/>
    </source>
</evidence>